<reference evidence="4" key="1">
    <citation type="journal article" date="2019" name="Int. J. Syst. Evol. Microbiol.">
        <title>The Global Catalogue of Microorganisms (GCM) 10K type strain sequencing project: providing services to taxonomists for standard genome sequencing and annotation.</title>
        <authorList>
            <consortium name="The Broad Institute Genomics Platform"/>
            <consortium name="The Broad Institute Genome Sequencing Center for Infectious Disease"/>
            <person name="Wu L."/>
            <person name="Ma J."/>
        </authorList>
    </citation>
    <scope>NUCLEOTIDE SEQUENCE [LARGE SCALE GENOMIC DNA]</scope>
    <source>
        <strain evidence="4">CCUG 36956</strain>
    </source>
</reference>
<feature type="transmembrane region" description="Helical" evidence="1">
    <location>
        <begin position="63"/>
        <end position="87"/>
    </location>
</feature>
<dbReference type="Proteomes" id="UP001596223">
    <property type="component" value="Unassembled WGS sequence"/>
</dbReference>
<protein>
    <submittedName>
        <fullName evidence="3">DUF6153 family protein</fullName>
    </submittedName>
</protein>
<keyword evidence="4" id="KW-1185">Reference proteome</keyword>
<evidence type="ECO:0000313" key="4">
    <source>
        <dbReference type="Proteomes" id="UP001596223"/>
    </source>
</evidence>
<keyword evidence="2" id="KW-0732">Signal</keyword>
<dbReference type="RefSeq" id="WP_378609273.1">
    <property type="nucleotide sequence ID" value="NZ_JBHSQN010000015.1"/>
</dbReference>
<keyword evidence="1" id="KW-0472">Membrane</keyword>
<feature type="chain" id="PRO_5046989987" evidence="2">
    <location>
        <begin position="35"/>
        <end position="123"/>
    </location>
</feature>
<comment type="caution">
    <text evidence="3">The sequence shown here is derived from an EMBL/GenBank/DDBJ whole genome shotgun (WGS) entry which is preliminary data.</text>
</comment>
<proteinExistence type="predicted"/>
<evidence type="ECO:0000256" key="2">
    <source>
        <dbReference type="SAM" id="SignalP"/>
    </source>
</evidence>
<sequence length="123" mass="13092">MDRHPSRSARALAVFALLVGIVAMHSAVFGTAHATDTHTAVVEPAAPADHTDCGDSGCGDHAAVHPCVFVLVALAIAGTLVLLYRLADTAAAARRGRRIWRGRRERPPPWTVLTLSQLAILRI</sequence>
<gene>
    <name evidence="3" type="ORF">ACFP3H_23720</name>
</gene>
<dbReference type="EMBL" id="JBHSQN010000015">
    <property type="protein sequence ID" value="MFC6014076.1"/>
    <property type="molecule type" value="Genomic_DNA"/>
</dbReference>
<evidence type="ECO:0000313" key="3">
    <source>
        <dbReference type="EMBL" id="MFC6014076.1"/>
    </source>
</evidence>
<keyword evidence="1" id="KW-1133">Transmembrane helix</keyword>
<accession>A0ABW1JX60</accession>
<name>A0ABW1JX60_9NOCA</name>
<keyword evidence="1" id="KW-0812">Transmembrane</keyword>
<dbReference type="InterPro" id="IPR046151">
    <property type="entry name" value="DUF6153"/>
</dbReference>
<dbReference type="Pfam" id="PF19650">
    <property type="entry name" value="DUF6153"/>
    <property type="match status" value="1"/>
</dbReference>
<organism evidence="3 4">
    <name type="scientific">Nocardia lasii</name>
    <dbReference type="NCBI Taxonomy" id="1616107"/>
    <lineage>
        <taxon>Bacteria</taxon>
        <taxon>Bacillati</taxon>
        <taxon>Actinomycetota</taxon>
        <taxon>Actinomycetes</taxon>
        <taxon>Mycobacteriales</taxon>
        <taxon>Nocardiaceae</taxon>
        <taxon>Nocardia</taxon>
    </lineage>
</organism>
<feature type="signal peptide" evidence="2">
    <location>
        <begin position="1"/>
        <end position="34"/>
    </location>
</feature>
<evidence type="ECO:0000256" key="1">
    <source>
        <dbReference type="SAM" id="Phobius"/>
    </source>
</evidence>